<dbReference type="FunFam" id="3.40.50.1380:FF:000001">
    <property type="entry name" value="Bifunctional purine biosynthesis protein PurH"/>
    <property type="match status" value="1"/>
</dbReference>
<comment type="catalytic activity">
    <reaction evidence="8 10">
        <text>(6R)-10-formyltetrahydrofolate + 5-amino-1-(5-phospho-beta-D-ribosyl)imidazole-4-carboxamide = 5-formamido-1-(5-phospho-D-ribosyl)imidazole-4-carboxamide + (6S)-5,6,7,8-tetrahydrofolate</text>
        <dbReference type="Rhea" id="RHEA:22192"/>
        <dbReference type="ChEBI" id="CHEBI:57453"/>
        <dbReference type="ChEBI" id="CHEBI:58467"/>
        <dbReference type="ChEBI" id="CHEBI:58475"/>
        <dbReference type="ChEBI" id="CHEBI:195366"/>
        <dbReference type="EC" id="2.1.2.3"/>
    </reaction>
</comment>
<dbReference type="EMBL" id="AP019377">
    <property type="protein sequence ID" value="BBH93827.1"/>
    <property type="molecule type" value="Genomic_DNA"/>
</dbReference>
<dbReference type="HAMAP" id="MF_00139">
    <property type="entry name" value="PurH"/>
    <property type="match status" value="1"/>
</dbReference>
<dbReference type="PIRSF" id="PIRSF000414">
    <property type="entry name" value="AICARFT_IMPCHas"/>
    <property type="match status" value="1"/>
</dbReference>
<evidence type="ECO:0000256" key="8">
    <source>
        <dbReference type="ARBA" id="ARBA00050488"/>
    </source>
</evidence>
<dbReference type="EC" id="3.5.4.10" evidence="10"/>
<dbReference type="NCBIfam" id="TIGR00355">
    <property type="entry name" value="purH"/>
    <property type="match status" value="1"/>
</dbReference>
<gene>
    <name evidence="10 12" type="primary">purH</name>
    <name evidence="12" type="ORF">KTA_20260</name>
</gene>
<evidence type="ECO:0000256" key="9">
    <source>
        <dbReference type="ARBA" id="ARBA00050687"/>
    </source>
</evidence>
<name>A0A455SZN9_9CHLR</name>
<evidence type="ECO:0000256" key="7">
    <source>
        <dbReference type="ARBA" id="ARBA00023268"/>
    </source>
</evidence>
<evidence type="ECO:0000256" key="10">
    <source>
        <dbReference type="HAMAP-Rule" id="MF_00139"/>
    </source>
</evidence>
<evidence type="ECO:0000259" key="11">
    <source>
        <dbReference type="PROSITE" id="PS51855"/>
    </source>
</evidence>
<evidence type="ECO:0000256" key="3">
    <source>
        <dbReference type="ARBA" id="ARBA00007667"/>
    </source>
</evidence>
<dbReference type="PANTHER" id="PTHR11692">
    <property type="entry name" value="BIFUNCTIONAL PURINE BIOSYNTHESIS PROTEIN PURH"/>
    <property type="match status" value="1"/>
</dbReference>
<proteinExistence type="inferred from homology"/>
<keyword evidence="6 10" id="KW-0378">Hydrolase</keyword>
<dbReference type="GO" id="GO:0004643">
    <property type="term" value="F:phosphoribosylaminoimidazolecarboxamide formyltransferase activity"/>
    <property type="evidence" value="ECO:0007669"/>
    <property type="project" value="UniProtKB-UniRule"/>
</dbReference>
<dbReference type="AlphaFoldDB" id="A0A455SZN9"/>
<dbReference type="GO" id="GO:0005829">
    <property type="term" value="C:cytosol"/>
    <property type="evidence" value="ECO:0007669"/>
    <property type="project" value="TreeGrafter"/>
</dbReference>
<dbReference type="InterPro" id="IPR036914">
    <property type="entry name" value="MGS-like_dom_sf"/>
</dbReference>
<dbReference type="PROSITE" id="PS51855">
    <property type="entry name" value="MGS"/>
    <property type="match status" value="1"/>
</dbReference>
<dbReference type="Pfam" id="PF01808">
    <property type="entry name" value="AICARFT_IMPCHas"/>
    <property type="match status" value="1"/>
</dbReference>
<dbReference type="SUPFAM" id="SSF53927">
    <property type="entry name" value="Cytidine deaminase-like"/>
    <property type="match status" value="1"/>
</dbReference>
<dbReference type="Pfam" id="PF02142">
    <property type="entry name" value="MGS"/>
    <property type="match status" value="1"/>
</dbReference>
<evidence type="ECO:0000256" key="1">
    <source>
        <dbReference type="ARBA" id="ARBA00004844"/>
    </source>
</evidence>
<dbReference type="PANTHER" id="PTHR11692:SF0">
    <property type="entry name" value="BIFUNCTIONAL PURINE BIOSYNTHESIS PROTEIN ATIC"/>
    <property type="match status" value="1"/>
</dbReference>
<dbReference type="UniPathway" id="UPA00074">
    <property type="reaction ID" value="UER00133"/>
</dbReference>
<comment type="domain">
    <text evidence="10">The IMP cyclohydrolase activity resides in the N-terminal region.</text>
</comment>
<protein>
    <recommendedName>
        <fullName evidence="10">Bifunctional purine biosynthesis protein PurH</fullName>
    </recommendedName>
    <domain>
        <recommendedName>
            <fullName evidence="10">Phosphoribosylaminoimidazolecarboxamide formyltransferase</fullName>
            <ecNumber evidence="10">2.1.2.3</ecNumber>
        </recommendedName>
        <alternativeName>
            <fullName evidence="10">AICAR transformylase</fullName>
        </alternativeName>
    </domain>
    <domain>
        <recommendedName>
            <fullName evidence="10">IMP cyclohydrolase</fullName>
            <ecNumber evidence="10">3.5.4.10</ecNumber>
        </recommendedName>
        <alternativeName>
            <fullName evidence="10">ATIC</fullName>
        </alternativeName>
        <alternativeName>
            <fullName evidence="10">IMP synthase</fullName>
        </alternativeName>
        <alternativeName>
            <fullName evidence="10">Inosinicase</fullName>
        </alternativeName>
    </domain>
</protein>
<dbReference type="InterPro" id="IPR011607">
    <property type="entry name" value="MGS-like_dom"/>
</dbReference>
<reference evidence="12" key="1">
    <citation type="submission" date="2018-12" db="EMBL/GenBank/DDBJ databases">
        <title>Novel natural products biosynthetic potential of the class Ktedonobacteria.</title>
        <authorList>
            <person name="Zheng Y."/>
            <person name="Saitou A."/>
            <person name="Wang C.M."/>
            <person name="Toyoda A."/>
            <person name="Minakuchi Y."/>
            <person name="Sekiguchi Y."/>
            <person name="Ueda K."/>
            <person name="Takano H."/>
            <person name="Sakai Y."/>
            <person name="Yokota A."/>
            <person name="Yabe S."/>
        </authorList>
    </citation>
    <scope>NUCLEOTIDE SEQUENCE</scope>
    <source>
        <strain evidence="12">A3-2</strain>
    </source>
</reference>
<dbReference type="SUPFAM" id="SSF52335">
    <property type="entry name" value="Methylglyoxal synthase-like"/>
    <property type="match status" value="1"/>
</dbReference>
<evidence type="ECO:0000256" key="2">
    <source>
        <dbReference type="ARBA" id="ARBA00004954"/>
    </source>
</evidence>
<sequence length="525" mass="57088">MRAIISIANREHLEELGRALAERQVTIFATGGTAAALQAAGVAVQPVSDLIQFPEILGGRVKTLHPHIYGGILARRSDPAHMRELEAHGIAPIDLVAVNLYPFVETAAREGVSLEEAQEQIDIGGVALIRAAAKNFQDVIVLVRPQDYAPVLQEWQEQGEVSLETRRRLAAIAFQYTASYDTAIAEYLRSQDPDPDYFPEELTLPLQRIQTLRYGENPHQRAAFYRWGGLSAVKDCRPAVASAEVLHGKELSFNNLLDLDAALAACGSFAAPTVAIIKHTNPCGLACGDTLLEAYRKAHAGDPVSAYGGIIGCNRPVDADVAQEIRQLFYEAVIAPEFTPEALAILRQKKNIRLLATHAPIDPSTLNAQIFKSGRFDIRSVSGGVLLQTADFIGEHELEYRVVTERKPTLEEMTDLMFAWKVVRHVKSNAIVLAHKLAVVGVGAGQMNRVTSVQLAVEKAGERARGAVLASDAFFPFADGVEAAAKAGVTAIIQPGGSIRDEDSIRVANQHAIAMIFTGRRHFRH</sequence>
<comment type="catalytic activity">
    <reaction evidence="9 10">
        <text>IMP + H2O = 5-formamido-1-(5-phospho-D-ribosyl)imidazole-4-carboxamide</text>
        <dbReference type="Rhea" id="RHEA:18445"/>
        <dbReference type="ChEBI" id="CHEBI:15377"/>
        <dbReference type="ChEBI" id="CHEBI:58053"/>
        <dbReference type="ChEBI" id="CHEBI:58467"/>
        <dbReference type="EC" id="3.5.4.10"/>
    </reaction>
</comment>
<organism evidence="12">
    <name type="scientific">Thermogemmatispora argillosa</name>
    <dbReference type="NCBI Taxonomy" id="2045280"/>
    <lineage>
        <taxon>Bacteria</taxon>
        <taxon>Bacillati</taxon>
        <taxon>Chloroflexota</taxon>
        <taxon>Ktedonobacteria</taxon>
        <taxon>Thermogemmatisporales</taxon>
        <taxon>Thermogemmatisporaceae</taxon>
        <taxon>Thermogemmatispora</taxon>
    </lineage>
</organism>
<evidence type="ECO:0000256" key="5">
    <source>
        <dbReference type="ARBA" id="ARBA00022755"/>
    </source>
</evidence>
<keyword evidence="7 10" id="KW-0511">Multifunctional enzyme</keyword>
<dbReference type="Gene3D" id="3.40.50.1380">
    <property type="entry name" value="Methylglyoxal synthase-like domain"/>
    <property type="match status" value="1"/>
</dbReference>
<evidence type="ECO:0000256" key="6">
    <source>
        <dbReference type="ARBA" id="ARBA00022801"/>
    </source>
</evidence>
<dbReference type="Gene3D" id="3.40.140.20">
    <property type="match status" value="2"/>
</dbReference>
<dbReference type="NCBIfam" id="NF002049">
    <property type="entry name" value="PRK00881.1"/>
    <property type="match status" value="1"/>
</dbReference>
<dbReference type="InterPro" id="IPR002695">
    <property type="entry name" value="PurH-like"/>
</dbReference>
<dbReference type="SMART" id="SM00798">
    <property type="entry name" value="AICARFT_IMPCHas"/>
    <property type="match status" value="1"/>
</dbReference>
<dbReference type="EC" id="2.1.2.3" evidence="10"/>
<dbReference type="GO" id="GO:0003937">
    <property type="term" value="F:IMP cyclohydrolase activity"/>
    <property type="evidence" value="ECO:0007669"/>
    <property type="project" value="UniProtKB-UniRule"/>
</dbReference>
<dbReference type="GO" id="GO:0006189">
    <property type="term" value="P:'de novo' IMP biosynthetic process"/>
    <property type="evidence" value="ECO:0007669"/>
    <property type="project" value="UniProtKB-UniRule"/>
</dbReference>
<dbReference type="SMART" id="SM00851">
    <property type="entry name" value="MGS"/>
    <property type="match status" value="1"/>
</dbReference>
<evidence type="ECO:0000313" key="12">
    <source>
        <dbReference type="EMBL" id="BBH93827.1"/>
    </source>
</evidence>
<comment type="similarity">
    <text evidence="3 10">Belongs to the PurH family.</text>
</comment>
<dbReference type="InterPro" id="IPR024051">
    <property type="entry name" value="AICAR_Tfase_dup_dom_sf"/>
</dbReference>
<accession>A0A455SZN9</accession>
<dbReference type="CDD" id="cd01421">
    <property type="entry name" value="IMPCH"/>
    <property type="match status" value="1"/>
</dbReference>
<dbReference type="InterPro" id="IPR016193">
    <property type="entry name" value="Cytidine_deaminase-like"/>
</dbReference>
<comment type="pathway">
    <text evidence="1 10">Purine metabolism; IMP biosynthesis via de novo pathway; IMP from 5-formamido-1-(5-phospho-D-ribosyl)imidazole-4-carboxamide: step 1/1.</text>
</comment>
<comment type="pathway">
    <text evidence="2 10">Purine metabolism; IMP biosynthesis via de novo pathway; 5-formamido-1-(5-phospho-D-ribosyl)imidazole-4-carboxamide from 5-amino-1-(5-phospho-D-ribosyl)imidazole-4-carboxamide (10-formyl THF route): step 1/1.</text>
</comment>
<keyword evidence="5 10" id="KW-0658">Purine biosynthesis</keyword>
<feature type="domain" description="MGS-like" evidence="11">
    <location>
        <begin position="1"/>
        <end position="143"/>
    </location>
</feature>
<keyword evidence="4 10" id="KW-0808">Transferase</keyword>
<dbReference type="FunFam" id="3.40.140.20:FF:000001">
    <property type="entry name" value="Bifunctional purine biosynthesis protein PurH"/>
    <property type="match status" value="1"/>
</dbReference>
<evidence type="ECO:0000256" key="4">
    <source>
        <dbReference type="ARBA" id="ARBA00022679"/>
    </source>
</evidence>